<evidence type="ECO:0000259" key="3">
    <source>
        <dbReference type="SMART" id="SM01007"/>
    </source>
</evidence>
<dbReference type="SMART" id="SM01007">
    <property type="entry name" value="Aldolase_II"/>
    <property type="match status" value="1"/>
</dbReference>
<dbReference type="FunCoup" id="A0A6G9I8B6">
    <property type="interactions" value="278"/>
</dbReference>
<dbReference type="Pfam" id="PF00596">
    <property type="entry name" value="Aldolase_II"/>
    <property type="match status" value="1"/>
</dbReference>
<dbReference type="AlphaFoldDB" id="A0A6G9I8B6"/>
<evidence type="ECO:0000256" key="2">
    <source>
        <dbReference type="ARBA" id="ARBA00023239"/>
    </source>
</evidence>
<reference evidence="4 5" key="1">
    <citation type="submission" date="2020-03" db="EMBL/GenBank/DDBJ databases">
        <title>Complete genome sequence of Orbus sp. IPMB12 (BCRC 80908).</title>
        <authorList>
            <person name="Lo W.-S."/>
            <person name="Chang T.-H."/>
            <person name="Kuo C.-H."/>
        </authorList>
    </citation>
    <scope>NUCLEOTIDE SEQUENCE [LARGE SCALE GENOMIC DNA]</scope>
    <source>
        <strain evidence="4 5">IPMB12</strain>
    </source>
</reference>
<name>A0A6G9I8B6_9GAMM</name>
<dbReference type="GO" id="GO:0005829">
    <property type="term" value="C:cytosol"/>
    <property type="evidence" value="ECO:0007669"/>
    <property type="project" value="TreeGrafter"/>
</dbReference>
<evidence type="ECO:0000313" key="4">
    <source>
        <dbReference type="EMBL" id="QIQ20458.1"/>
    </source>
</evidence>
<evidence type="ECO:0000256" key="1">
    <source>
        <dbReference type="ARBA" id="ARBA00022723"/>
    </source>
</evidence>
<protein>
    <submittedName>
        <fullName evidence="4">Class II aldolase/adducin family protein</fullName>
    </submittedName>
</protein>
<feature type="domain" description="Class II aldolase/adducin N-terminal" evidence="3">
    <location>
        <begin position="7"/>
        <end position="188"/>
    </location>
</feature>
<dbReference type="GO" id="GO:0019323">
    <property type="term" value="P:pentose catabolic process"/>
    <property type="evidence" value="ECO:0007669"/>
    <property type="project" value="TreeGrafter"/>
</dbReference>
<proteinExistence type="predicted"/>
<dbReference type="SUPFAM" id="SSF53639">
    <property type="entry name" value="AraD/HMP-PK domain-like"/>
    <property type="match status" value="1"/>
</dbReference>
<dbReference type="Gene3D" id="3.40.225.10">
    <property type="entry name" value="Class II aldolase/adducin N-terminal domain"/>
    <property type="match status" value="1"/>
</dbReference>
<dbReference type="KEGG" id="orb:IPMB12_01440"/>
<dbReference type="InterPro" id="IPR050197">
    <property type="entry name" value="Aldolase_class_II_sugar_metab"/>
</dbReference>
<dbReference type="InterPro" id="IPR001303">
    <property type="entry name" value="Aldolase_II/adducin_N"/>
</dbReference>
<keyword evidence="1" id="KW-0479">Metal-binding</keyword>
<dbReference type="InterPro" id="IPR036409">
    <property type="entry name" value="Aldolase_II/adducin_N_sf"/>
</dbReference>
<sequence length="221" mass="24589">MLTIQKQHVVDMAKKAEEWGLCKHKAGNSSVRDKETGYVLVTPTSLDKKLLTTRDIVVMDLDANVIENESGLRPTSECLMHLEIYKTRPDIFAVSHTHSIYATSFAVLAKPIPAVVYECAILKLKDGVIPVAPYGRPGTPDLSNSVIEPFKRADAILMEKHGAIAVDADPYDAVLKSAYIEEMAEIYYHALMINGGKEPPSFKPEELQSWAYPSQIKFKNK</sequence>
<organism evidence="4 5">
    <name type="scientific">Zophobihabitans entericus</name>
    <dbReference type="NCBI Taxonomy" id="1635327"/>
    <lineage>
        <taxon>Bacteria</taxon>
        <taxon>Pseudomonadati</taxon>
        <taxon>Pseudomonadota</taxon>
        <taxon>Gammaproteobacteria</taxon>
        <taxon>Orbales</taxon>
        <taxon>Orbaceae</taxon>
        <taxon>Zophobihabitans</taxon>
    </lineage>
</organism>
<evidence type="ECO:0000313" key="5">
    <source>
        <dbReference type="Proteomes" id="UP000501168"/>
    </source>
</evidence>
<dbReference type="PANTHER" id="PTHR22789">
    <property type="entry name" value="FUCULOSE PHOSPHATE ALDOLASE"/>
    <property type="match status" value="1"/>
</dbReference>
<keyword evidence="2" id="KW-0456">Lyase</keyword>
<accession>A0A6G9I8B6</accession>
<keyword evidence="5" id="KW-1185">Reference proteome</keyword>
<dbReference type="EMBL" id="CP050253">
    <property type="protein sequence ID" value="QIQ20458.1"/>
    <property type="molecule type" value="Genomic_DNA"/>
</dbReference>
<dbReference type="PANTHER" id="PTHR22789:SF0">
    <property type="entry name" value="3-OXO-TETRONATE 4-PHOSPHATE DECARBOXYLASE-RELATED"/>
    <property type="match status" value="1"/>
</dbReference>
<dbReference type="InParanoid" id="A0A6G9I8B6"/>
<dbReference type="Proteomes" id="UP000501168">
    <property type="component" value="Chromosome"/>
</dbReference>
<dbReference type="GO" id="GO:0046872">
    <property type="term" value="F:metal ion binding"/>
    <property type="evidence" value="ECO:0007669"/>
    <property type="project" value="UniProtKB-KW"/>
</dbReference>
<dbReference type="RefSeq" id="WP_166914232.1">
    <property type="nucleotide sequence ID" value="NZ_CP050253.1"/>
</dbReference>
<dbReference type="GO" id="GO:0016832">
    <property type="term" value="F:aldehyde-lyase activity"/>
    <property type="evidence" value="ECO:0007669"/>
    <property type="project" value="TreeGrafter"/>
</dbReference>
<gene>
    <name evidence="4" type="ORF">IPMB12_01440</name>
</gene>